<evidence type="ECO:0000313" key="2">
    <source>
        <dbReference type="EMBL" id="MPM14268.1"/>
    </source>
</evidence>
<gene>
    <name evidence="2" type="ORF">SDC9_60630</name>
</gene>
<dbReference type="InterPro" id="IPR046342">
    <property type="entry name" value="CBS_dom_sf"/>
</dbReference>
<dbReference type="PROSITE" id="PS51371">
    <property type="entry name" value="CBS"/>
    <property type="match status" value="1"/>
</dbReference>
<sequence length="155" mass="17124">MPPPARYLSSHLDGAYFLNSACLLRKAHAHDEDRFIVNVGGQLFRSEYCLTEDAALADAVTLMLMSDNSKAFVVVEKNMQFLGLLTRRDIFALLKAQAPLNTVLRDICNKGPARLSSFSDEEYSHLSATTGHRIFPVVDSLGCAVGLKYSLDKDL</sequence>
<name>A0A644XER0_9ZZZZ</name>
<dbReference type="InterPro" id="IPR000644">
    <property type="entry name" value="CBS_dom"/>
</dbReference>
<protein>
    <recommendedName>
        <fullName evidence="1">CBS domain-containing protein</fullName>
    </recommendedName>
</protein>
<dbReference type="SUPFAM" id="SSF54631">
    <property type="entry name" value="CBS-domain pair"/>
    <property type="match status" value="1"/>
</dbReference>
<organism evidence="2">
    <name type="scientific">bioreactor metagenome</name>
    <dbReference type="NCBI Taxonomy" id="1076179"/>
    <lineage>
        <taxon>unclassified sequences</taxon>
        <taxon>metagenomes</taxon>
        <taxon>ecological metagenomes</taxon>
    </lineage>
</organism>
<dbReference type="AlphaFoldDB" id="A0A644XER0"/>
<proteinExistence type="predicted"/>
<dbReference type="EMBL" id="VSSQ01002250">
    <property type="protein sequence ID" value="MPM14268.1"/>
    <property type="molecule type" value="Genomic_DNA"/>
</dbReference>
<feature type="domain" description="CBS" evidence="1">
    <location>
        <begin position="43"/>
        <end position="100"/>
    </location>
</feature>
<dbReference type="Pfam" id="PF00571">
    <property type="entry name" value="CBS"/>
    <property type="match status" value="1"/>
</dbReference>
<evidence type="ECO:0000259" key="1">
    <source>
        <dbReference type="PROSITE" id="PS51371"/>
    </source>
</evidence>
<dbReference type="Gene3D" id="3.10.580.10">
    <property type="entry name" value="CBS-domain"/>
    <property type="match status" value="1"/>
</dbReference>
<reference evidence="2" key="1">
    <citation type="submission" date="2019-08" db="EMBL/GenBank/DDBJ databases">
        <authorList>
            <person name="Kucharzyk K."/>
            <person name="Murdoch R.W."/>
            <person name="Higgins S."/>
            <person name="Loffler F."/>
        </authorList>
    </citation>
    <scope>NUCLEOTIDE SEQUENCE</scope>
</reference>
<comment type="caution">
    <text evidence="2">The sequence shown here is derived from an EMBL/GenBank/DDBJ whole genome shotgun (WGS) entry which is preliminary data.</text>
</comment>
<accession>A0A644XER0</accession>